<evidence type="ECO:0000313" key="1">
    <source>
        <dbReference type="EMBL" id="KAA6360498.1"/>
    </source>
</evidence>
<protein>
    <submittedName>
        <fullName evidence="1">Uncharacterized protein</fullName>
    </submittedName>
</protein>
<name>A0A5J4TQF5_9EUKA</name>
<organism evidence="1 2">
    <name type="scientific">Streblomastix strix</name>
    <dbReference type="NCBI Taxonomy" id="222440"/>
    <lineage>
        <taxon>Eukaryota</taxon>
        <taxon>Metamonada</taxon>
        <taxon>Preaxostyla</taxon>
        <taxon>Oxymonadida</taxon>
        <taxon>Streblomastigidae</taxon>
        <taxon>Streblomastix</taxon>
    </lineage>
</organism>
<comment type="caution">
    <text evidence="1">The sequence shown here is derived from an EMBL/GenBank/DDBJ whole genome shotgun (WGS) entry which is preliminary data.</text>
</comment>
<proteinExistence type="predicted"/>
<feature type="non-terminal residue" evidence="1">
    <location>
        <position position="36"/>
    </location>
</feature>
<dbReference type="AlphaFoldDB" id="A0A5J4TQF5"/>
<accession>A0A5J4TQF5</accession>
<evidence type="ECO:0000313" key="2">
    <source>
        <dbReference type="Proteomes" id="UP000324800"/>
    </source>
</evidence>
<gene>
    <name evidence="1" type="ORF">EZS28_043975</name>
</gene>
<reference evidence="1 2" key="1">
    <citation type="submission" date="2019-03" db="EMBL/GenBank/DDBJ databases">
        <title>Single cell metagenomics reveals metabolic interactions within the superorganism composed of flagellate Streblomastix strix and complex community of Bacteroidetes bacteria on its surface.</title>
        <authorList>
            <person name="Treitli S.C."/>
            <person name="Kolisko M."/>
            <person name="Husnik F."/>
            <person name="Keeling P."/>
            <person name="Hampl V."/>
        </authorList>
    </citation>
    <scope>NUCLEOTIDE SEQUENCE [LARGE SCALE GENOMIC DNA]</scope>
    <source>
        <strain evidence="1">ST1C</strain>
    </source>
</reference>
<dbReference type="Proteomes" id="UP000324800">
    <property type="component" value="Unassembled WGS sequence"/>
</dbReference>
<dbReference type="OrthoDB" id="206700at2759"/>
<dbReference type="EMBL" id="SNRW01026856">
    <property type="protein sequence ID" value="KAA6360498.1"/>
    <property type="molecule type" value="Genomic_DNA"/>
</dbReference>
<sequence length="36" mass="4182">MDAEINLILNEEWIDIDKLRQISINRGLSSANARRL</sequence>